<dbReference type="PANTHER" id="PTHR43194:SF5">
    <property type="entry name" value="PIMELOYL-[ACYL-CARRIER PROTEIN] METHYL ESTER ESTERASE"/>
    <property type="match status" value="1"/>
</dbReference>
<dbReference type="GO" id="GO:0090499">
    <property type="term" value="F:pimelyl-[acyl-carrier protein] methyl ester esterase activity"/>
    <property type="evidence" value="ECO:0007669"/>
    <property type="project" value="UniProtKB-EC"/>
</dbReference>
<dbReference type="InterPro" id="IPR010076">
    <property type="entry name" value="BioH"/>
</dbReference>
<evidence type="ECO:0000256" key="1">
    <source>
        <dbReference type="ARBA" id="ARBA00022487"/>
    </source>
</evidence>
<evidence type="ECO:0000256" key="2">
    <source>
        <dbReference type="ARBA" id="ARBA00022490"/>
    </source>
</evidence>
<evidence type="ECO:0000256" key="3">
    <source>
        <dbReference type="ARBA" id="ARBA00022756"/>
    </source>
</evidence>
<evidence type="ECO:0000256" key="4">
    <source>
        <dbReference type="ARBA" id="ARBA00022801"/>
    </source>
</evidence>
<dbReference type="Proteomes" id="UP000032803">
    <property type="component" value="Chromosome I"/>
</dbReference>
<comment type="pathway">
    <text evidence="5">Cofactor biosynthesis; biotin biosynthesis.</text>
</comment>
<feature type="active site" description="Nucleophile" evidence="5">
    <location>
        <position position="77"/>
    </location>
</feature>
<feature type="active site" evidence="5">
    <location>
        <position position="192"/>
    </location>
</feature>
<comment type="catalytic activity">
    <reaction evidence="5">
        <text>6-carboxyhexanoyl-[ACP] methyl ester + H2O = 6-carboxyhexanoyl-[ACP] + methanol + H(+)</text>
        <dbReference type="Rhea" id="RHEA:42700"/>
        <dbReference type="Rhea" id="RHEA-COMP:9955"/>
        <dbReference type="Rhea" id="RHEA-COMP:10186"/>
        <dbReference type="ChEBI" id="CHEBI:15377"/>
        <dbReference type="ChEBI" id="CHEBI:15378"/>
        <dbReference type="ChEBI" id="CHEBI:17790"/>
        <dbReference type="ChEBI" id="CHEBI:78846"/>
        <dbReference type="ChEBI" id="CHEBI:82735"/>
        <dbReference type="EC" id="3.1.1.85"/>
    </reaction>
</comment>
<keyword evidence="2 5" id="KW-0963">Cytoplasm</keyword>
<sequence length="239" mass="27578">MNLNIEIRGEGQALVFFHGWGFDHTIWLTLTAILEKKYRLYLVDLPGFGRSSSMSWSQFKSYLLRHLPDDFVLVGWSMGGLYASRLAIEIPERIIHLINIASSPRFIKEDHWPGIDKSIFDGFFKNLTADPQQTISEFIGLQLKDQTYQYSHQFLPNTDSLKDGLTVLADWDLRQALSDFKKPASFLFGRLDAITPRTTMPVMQKLYPSFKYVMFSKAAHMPFLSHQDEFITTLETILT</sequence>
<accession>A0A0A8UPQ4</accession>
<evidence type="ECO:0000313" key="7">
    <source>
        <dbReference type="EMBL" id="CEK10718.1"/>
    </source>
</evidence>
<organism evidence="7 8">
    <name type="scientific">Legionella hackeliae</name>
    <dbReference type="NCBI Taxonomy" id="449"/>
    <lineage>
        <taxon>Bacteria</taxon>
        <taxon>Pseudomonadati</taxon>
        <taxon>Pseudomonadota</taxon>
        <taxon>Gammaproteobacteria</taxon>
        <taxon>Legionellales</taxon>
        <taxon>Legionellaceae</taxon>
        <taxon>Legionella</taxon>
    </lineage>
</organism>
<protein>
    <recommendedName>
        <fullName evidence="5">Pimeloyl-[acyl-carrier protein] methyl ester esterase</fullName>
        <ecNumber evidence="5">3.1.1.85</ecNumber>
    </recommendedName>
    <alternativeName>
        <fullName evidence="5">Biotin synthesis protein BioH</fullName>
    </alternativeName>
    <alternativeName>
        <fullName evidence="5">Carboxylesterase BioH</fullName>
    </alternativeName>
</protein>
<dbReference type="InterPro" id="IPR029058">
    <property type="entry name" value="AB_hydrolase_fold"/>
</dbReference>
<dbReference type="PANTHER" id="PTHR43194">
    <property type="entry name" value="HYDROLASE ALPHA/BETA FOLD FAMILY"/>
    <property type="match status" value="1"/>
</dbReference>
<feature type="binding site" evidence="5">
    <location>
        <begin position="138"/>
        <end position="142"/>
    </location>
    <ligand>
        <name>substrate</name>
    </ligand>
</feature>
<dbReference type="InterPro" id="IPR050228">
    <property type="entry name" value="Carboxylesterase_BioH"/>
</dbReference>
<reference evidence="8" key="1">
    <citation type="submission" date="2014-09" db="EMBL/GenBank/DDBJ databases">
        <authorList>
            <person name="Gomez-Valero L."/>
        </authorList>
    </citation>
    <scope>NUCLEOTIDE SEQUENCE [LARGE SCALE GENOMIC DNA]</scope>
    <source>
        <strain evidence="8">ATCC35250</strain>
    </source>
</reference>
<dbReference type="HOGENOM" id="CLU_020336_12_2_6"/>
<evidence type="ECO:0000259" key="6">
    <source>
        <dbReference type="Pfam" id="PF12697"/>
    </source>
</evidence>
<feature type="active site" evidence="5">
    <location>
        <position position="220"/>
    </location>
</feature>
<name>A0A0A8UPQ4_LEGHA</name>
<evidence type="ECO:0000313" key="8">
    <source>
        <dbReference type="Proteomes" id="UP000032803"/>
    </source>
</evidence>
<dbReference type="EC" id="3.1.1.85" evidence="5"/>
<dbReference type="HAMAP" id="MF_01260">
    <property type="entry name" value="Carboxylester"/>
    <property type="match status" value="1"/>
</dbReference>
<feature type="binding site" evidence="5">
    <location>
        <position position="20"/>
    </location>
    <ligand>
        <name>substrate</name>
    </ligand>
</feature>
<dbReference type="OrthoDB" id="9780744at2"/>
<feature type="domain" description="AB hydrolase-1" evidence="6">
    <location>
        <begin position="14"/>
        <end position="231"/>
    </location>
</feature>
<comment type="similarity">
    <text evidence="5">Belongs to the AB hydrolase superfamily. Carboxylesterase BioH family.</text>
</comment>
<keyword evidence="4 5" id="KW-0378">Hydrolase</keyword>
<evidence type="ECO:0000256" key="5">
    <source>
        <dbReference type="HAMAP-Rule" id="MF_01260"/>
    </source>
</evidence>
<feature type="binding site" evidence="5">
    <location>
        <position position="220"/>
    </location>
    <ligand>
        <name>substrate</name>
    </ligand>
</feature>
<dbReference type="GO" id="GO:0005737">
    <property type="term" value="C:cytoplasm"/>
    <property type="evidence" value="ECO:0007669"/>
    <property type="project" value="UniProtKB-SubCell"/>
</dbReference>
<comment type="function">
    <text evidence="5">The physiological role of BioH is to remove the methyl group introduced by BioC when the pimeloyl moiety is complete. It allows to synthesize pimeloyl-ACP via the fatty acid synthetic pathway through the hydrolysis of the ester bonds of pimeloyl-ACP esters.</text>
</comment>
<proteinExistence type="inferred from homology"/>
<dbReference type="KEGG" id="lha:LHA_1678"/>
<dbReference type="RefSeq" id="WP_045106048.1">
    <property type="nucleotide sequence ID" value="NZ_LN681225.1"/>
</dbReference>
<dbReference type="EMBL" id="LN681225">
    <property type="protein sequence ID" value="CEK10718.1"/>
    <property type="molecule type" value="Genomic_DNA"/>
</dbReference>
<keyword evidence="3 5" id="KW-0093">Biotin biosynthesis</keyword>
<feature type="binding site" evidence="5">
    <location>
        <begin position="77"/>
        <end position="78"/>
    </location>
    <ligand>
        <name>substrate</name>
    </ligand>
</feature>
<dbReference type="SUPFAM" id="SSF53474">
    <property type="entry name" value="alpha/beta-Hydrolases"/>
    <property type="match status" value="1"/>
</dbReference>
<dbReference type="GO" id="GO:0009102">
    <property type="term" value="P:biotin biosynthetic process"/>
    <property type="evidence" value="ECO:0007669"/>
    <property type="project" value="UniProtKB-UniRule"/>
</dbReference>
<dbReference type="AlphaFoldDB" id="A0A0A8UPQ4"/>
<comment type="subunit">
    <text evidence="5">Monomer.</text>
</comment>
<keyword evidence="8" id="KW-1185">Reference proteome</keyword>
<keyword evidence="1 5" id="KW-0719">Serine esterase</keyword>
<dbReference type="Gene3D" id="3.40.50.1820">
    <property type="entry name" value="alpha/beta hydrolase"/>
    <property type="match status" value="1"/>
</dbReference>
<dbReference type="InterPro" id="IPR000073">
    <property type="entry name" value="AB_hydrolase_1"/>
</dbReference>
<comment type="subcellular location">
    <subcellularLocation>
        <location evidence="5">Cytoplasm</location>
    </subcellularLocation>
</comment>
<dbReference type="STRING" id="449.LHA_1678"/>
<dbReference type="Pfam" id="PF12697">
    <property type="entry name" value="Abhydrolase_6"/>
    <property type="match status" value="1"/>
</dbReference>
<gene>
    <name evidence="5 7" type="primary">bioH</name>
    <name evidence="7" type="ORF">LHA_1678</name>
</gene>